<gene>
    <name evidence="1" type="ORF">K470DRAFT_172657</name>
</gene>
<dbReference type="Proteomes" id="UP000799421">
    <property type="component" value="Unassembled WGS sequence"/>
</dbReference>
<dbReference type="OrthoDB" id="10003767at2759"/>
<sequence length="196" mass="22900">MLDIWERFRMILNQMRENGYFSFRYDAASTARSILFHIDLEPRNIMVAKVIDDVGYKIDKVIDWDRVQAVPAMMTRRPPIWLWDYTNEMWAHQTGVAIQSVRSDFDDDAGHLDPTRYDAGNGRLSPDDQQIRDHFENQLVQGLGKIYQGYDRSDYFEEAYGKGRWIHRIARFAFEGIPCNGAFTSLSTLTRNGLHL</sequence>
<evidence type="ECO:0000313" key="1">
    <source>
        <dbReference type="EMBL" id="KAF2857443.1"/>
    </source>
</evidence>
<keyword evidence="2" id="KW-1185">Reference proteome</keyword>
<reference evidence="1" key="1">
    <citation type="journal article" date="2020" name="Stud. Mycol.">
        <title>101 Dothideomycetes genomes: a test case for predicting lifestyles and emergence of pathogens.</title>
        <authorList>
            <person name="Haridas S."/>
            <person name="Albert R."/>
            <person name="Binder M."/>
            <person name="Bloem J."/>
            <person name="Labutti K."/>
            <person name="Salamov A."/>
            <person name="Andreopoulos B."/>
            <person name="Baker S."/>
            <person name="Barry K."/>
            <person name="Bills G."/>
            <person name="Bluhm B."/>
            <person name="Cannon C."/>
            <person name="Castanera R."/>
            <person name="Culley D."/>
            <person name="Daum C."/>
            <person name="Ezra D."/>
            <person name="Gonzalez J."/>
            <person name="Henrissat B."/>
            <person name="Kuo A."/>
            <person name="Liang C."/>
            <person name="Lipzen A."/>
            <person name="Lutzoni F."/>
            <person name="Magnuson J."/>
            <person name="Mondo S."/>
            <person name="Nolan M."/>
            <person name="Ohm R."/>
            <person name="Pangilinan J."/>
            <person name="Park H.-J."/>
            <person name="Ramirez L."/>
            <person name="Alfaro M."/>
            <person name="Sun H."/>
            <person name="Tritt A."/>
            <person name="Yoshinaga Y."/>
            <person name="Zwiers L.-H."/>
            <person name="Turgeon B."/>
            <person name="Goodwin S."/>
            <person name="Spatafora J."/>
            <person name="Crous P."/>
            <person name="Grigoriev I."/>
        </authorList>
    </citation>
    <scope>NUCLEOTIDE SEQUENCE</scope>
    <source>
        <strain evidence="1">CBS 480.64</strain>
    </source>
</reference>
<proteinExistence type="predicted"/>
<accession>A0A6A7BQ85</accession>
<evidence type="ECO:0000313" key="2">
    <source>
        <dbReference type="Proteomes" id="UP000799421"/>
    </source>
</evidence>
<name>A0A6A7BQ85_9PEZI</name>
<evidence type="ECO:0008006" key="3">
    <source>
        <dbReference type="Google" id="ProtNLM"/>
    </source>
</evidence>
<dbReference type="AlphaFoldDB" id="A0A6A7BQ85"/>
<protein>
    <recommendedName>
        <fullName evidence="3">Aminoglycoside phosphotransferase domain-containing protein</fullName>
    </recommendedName>
</protein>
<organism evidence="1 2">
    <name type="scientific">Piedraia hortae CBS 480.64</name>
    <dbReference type="NCBI Taxonomy" id="1314780"/>
    <lineage>
        <taxon>Eukaryota</taxon>
        <taxon>Fungi</taxon>
        <taxon>Dikarya</taxon>
        <taxon>Ascomycota</taxon>
        <taxon>Pezizomycotina</taxon>
        <taxon>Dothideomycetes</taxon>
        <taxon>Dothideomycetidae</taxon>
        <taxon>Capnodiales</taxon>
        <taxon>Piedraiaceae</taxon>
        <taxon>Piedraia</taxon>
    </lineage>
</organism>
<dbReference type="EMBL" id="MU006043">
    <property type="protein sequence ID" value="KAF2857443.1"/>
    <property type="molecule type" value="Genomic_DNA"/>
</dbReference>